<proteinExistence type="predicted"/>
<gene>
    <name evidence="1" type="ORF">NME_2034</name>
</gene>
<accession>C6SFG4</accession>
<dbReference type="EMBL" id="AM889137">
    <property type="protein sequence ID" value="CBA09009.1"/>
    <property type="molecule type" value="Genomic_DNA"/>
</dbReference>
<dbReference type="AlphaFoldDB" id="C6SFG4"/>
<reference evidence="1" key="1">
    <citation type="journal article" date="2008" name="Proc. Natl. Acad. Sci. U.S.A.">
        <title>Whole-genome comparison of disease and carriage strains provides insights into virulence evolution in Neisseria meningitidis.</title>
        <authorList>
            <person name="Schoen C."/>
            <person name="Blom J."/>
            <person name="Claus H."/>
            <person name="Schramm-Glueck A."/>
            <person name="Brandt P."/>
            <person name="Mueller T."/>
            <person name="Goesmann A."/>
            <person name="Joseph B."/>
            <person name="Konietzny S."/>
            <person name="Kurzai O."/>
            <person name="Schmitt C."/>
            <person name="Friedrich T."/>
            <person name="Linke B."/>
            <person name="Vogel U."/>
            <person name="Frosch M."/>
        </authorList>
    </citation>
    <scope>NUCLEOTIDE SEQUENCE</scope>
    <source>
        <strain evidence="1">Alpha153</strain>
    </source>
</reference>
<evidence type="ECO:0000313" key="1">
    <source>
        <dbReference type="EMBL" id="CBA09009.1"/>
    </source>
</evidence>
<name>C6SFG4_NEIME</name>
<protein>
    <submittedName>
        <fullName evidence="1">Uncharacterized protein</fullName>
    </submittedName>
</protein>
<sequence>MRGNRVYRIKGILSDWQVPVSAAYQGAGLKRAMPSEARLAFQTALVRIFKS</sequence>
<organism evidence="1">
    <name type="scientific">Neisseria meningitidis alpha153</name>
    <dbReference type="NCBI Taxonomy" id="663926"/>
    <lineage>
        <taxon>Bacteria</taxon>
        <taxon>Pseudomonadati</taxon>
        <taxon>Pseudomonadota</taxon>
        <taxon>Betaproteobacteria</taxon>
        <taxon>Neisseriales</taxon>
        <taxon>Neisseriaceae</taxon>
        <taxon>Neisseria</taxon>
    </lineage>
</organism>